<dbReference type="AlphaFoldDB" id="A0A0T5ZWM7"/>
<sequence length="363" mass="41106">MRVFVGGVSSEYAHGGCVESFLTIRLRPGDERKYQWRTRGDIARTELCDEFMRRKEFDAFFLVDVDMLFDHDILERMRSHDLDIVSGHYFRRRFNPMISIAEVGEWPYEPLYDIPDDGLIEVSTSGFGCLLIKRNVLEAVQKTMDPKEPILGMGPLPEMTNGDRGPFGADFVFSARARQSGYKHWVDCNPVAEARHAATVFLDRKLYKKVRGWQVEKAADHWKKIWQLNLEVHGMDAKTADARVKQLQLIRKGFADSLRDFEDQAANLRTRISIVDGQIAEREIDIQTAPPEPKTLTAEDSPKPLLLGKLPVFNSEKEAKAALANRGKGPEGESEEEGQRLREPVAKKLAQDFLGALKDGSAS</sequence>
<name>A0A0T5ZWM7_UNCKA</name>
<evidence type="ECO:0008006" key="4">
    <source>
        <dbReference type="Google" id="ProtNLM"/>
    </source>
</evidence>
<dbReference type="SUPFAM" id="SSF53448">
    <property type="entry name" value="Nucleotide-diphospho-sugar transferases"/>
    <property type="match status" value="1"/>
</dbReference>
<gene>
    <name evidence="2" type="ORF">XU08_C0007G0006</name>
</gene>
<feature type="region of interest" description="Disordered" evidence="1">
    <location>
        <begin position="319"/>
        <end position="343"/>
    </location>
</feature>
<accession>A0A0T5ZWM7</accession>
<organism evidence="2 3">
    <name type="scientific">candidate division WWE3 bacterium CSP1-7</name>
    <dbReference type="NCBI Taxonomy" id="1576480"/>
    <lineage>
        <taxon>Bacteria</taxon>
        <taxon>Katanobacteria</taxon>
    </lineage>
</organism>
<proteinExistence type="predicted"/>
<evidence type="ECO:0000313" key="2">
    <source>
        <dbReference type="EMBL" id="KRT67186.1"/>
    </source>
</evidence>
<dbReference type="Gene3D" id="3.90.550.40">
    <property type="match status" value="1"/>
</dbReference>
<comment type="caution">
    <text evidence="2">The sequence shown here is derived from an EMBL/GenBank/DDBJ whole genome shotgun (WGS) entry which is preliminary data.</text>
</comment>
<dbReference type="Proteomes" id="UP000051297">
    <property type="component" value="Unassembled WGS sequence"/>
</dbReference>
<evidence type="ECO:0000256" key="1">
    <source>
        <dbReference type="SAM" id="MobiDB-lite"/>
    </source>
</evidence>
<evidence type="ECO:0000313" key="3">
    <source>
        <dbReference type="Proteomes" id="UP000051297"/>
    </source>
</evidence>
<dbReference type="STRING" id="1576480.XU08_C0007G0006"/>
<protein>
    <recommendedName>
        <fullName evidence="4">Glycosyltransferase</fullName>
    </recommendedName>
</protein>
<dbReference type="EMBL" id="LDXK01000007">
    <property type="protein sequence ID" value="KRT67186.1"/>
    <property type="molecule type" value="Genomic_DNA"/>
</dbReference>
<reference evidence="2 3" key="1">
    <citation type="submission" date="2015-05" db="EMBL/GenBank/DDBJ databases">
        <title>Critical biogeochemical functions in the subsurface are associated with bacteria from new phyla and little studied lineages.</title>
        <authorList>
            <person name="Hug L.A."/>
            <person name="Thomas B.C."/>
            <person name="Sharon I."/>
            <person name="Brown C.T."/>
            <person name="Sharma R."/>
            <person name="Hettich R.L."/>
            <person name="Wilkins M.J."/>
            <person name="Williams K.H."/>
            <person name="Singh A."/>
            <person name="Banfield J.F."/>
        </authorList>
    </citation>
    <scope>NUCLEOTIDE SEQUENCE [LARGE SCALE GENOMIC DNA]</scope>
    <source>
        <strain evidence="2">CSP1-7</strain>
    </source>
</reference>
<dbReference type="InterPro" id="IPR029044">
    <property type="entry name" value="Nucleotide-diphossugar_trans"/>
</dbReference>